<dbReference type="InterPro" id="IPR022385">
    <property type="entry name" value="Rhs_assc_core"/>
</dbReference>
<dbReference type="Proteomes" id="UP001208054">
    <property type="component" value="Unassembled WGS sequence"/>
</dbReference>
<keyword evidence="2" id="KW-0732">Signal</keyword>
<dbReference type="InterPro" id="IPR013783">
    <property type="entry name" value="Ig-like_fold"/>
</dbReference>
<evidence type="ECO:0000259" key="3">
    <source>
        <dbReference type="Pfam" id="PF25023"/>
    </source>
</evidence>
<dbReference type="InterPro" id="IPR050708">
    <property type="entry name" value="T6SS_VgrG/RHS"/>
</dbReference>
<protein>
    <submittedName>
        <fullName evidence="4">Type IV secretion protein Rhs</fullName>
    </submittedName>
</protein>
<keyword evidence="1" id="KW-0677">Repeat</keyword>
<dbReference type="Pfam" id="PF25023">
    <property type="entry name" value="TEN_YD-shell"/>
    <property type="match status" value="2"/>
</dbReference>
<evidence type="ECO:0000313" key="5">
    <source>
        <dbReference type="Proteomes" id="UP001208054"/>
    </source>
</evidence>
<reference evidence="4 5" key="1">
    <citation type="submission" date="2021-07" db="EMBL/GenBank/DDBJ databases">
        <title>Clinical implication of Pseudomonas aeruginosa: further insight on the antimicrobial resistance.</title>
        <authorList>
            <person name="Macori G."/>
            <person name="Fanning S."/>
            <person name="Alqahtani A."/>
        </authorList>
    </citation>
    <scope>NUCLEOTIDE SEQUENCE [LARGE SCALE GENOMIC DNA]</scope>
    <source>
        <strain evidence="4 5">CFS3442</strain>
    </source>
</reference>
<dbReference type="PANTHER" id="PTHR32305:SF17">
    <property type="entry name" value="TRNA NUCLEASE WAPA"/>
    <property type="match status" value="1"/>
</dbReference>
<dbReference type="NCBIfam" id="TIGR03696">
    <property type="entry name" value="Rhs_assc_core"/>
    <property type="match status" value="1"/>
</dbReference>
<sequence>MAAVLLGLFLSFICPSVRAQVWIELVGPAQRSYTAPATYQLQLKSGNTGSGGKYEYLSEPQLTRNGVVISRFSEGIYTENGLSAGTYNYVFSAFGVRNINGDEVSRRLISPTITITVAAPPTPFDGAEYVSASWPGSGDRGTPFSGTVTFRNTGNTTWRSGDGYRLGQAEGYVLDATLLGIAEVSVPHDVAPGGTVTFSFNGTAAKENGPNTIQWQMNRNGVRFGSTSNEQKFETTGRLNRGVMYQQEVPTSMEAGRTYRVKLKFSNTGNTTWSAAAGYALGSWNPNDNVRWGRARVPMPNDVIPPLPAFFEFDVVAPTLPGVYSFQWRLLEEGKEWFGRESDNVQVTVTGPPSKVIGGIDGVSSDGQIRGWACSTGIESSIDLHVYTGGAAGGGGTIFLTGKADLASEPAVATLCKAGGNHRFSLPISNEQRRQRGGQSIYVHGISPVGQPNNAIGGSGTFVVPAAPSGSVSVAPAMCQIASGTQTCNVTVTWSATDSRAELKRDGGAVVGSGANGSVVVPLGAGTSRFTLSVAGDAIATAVATAKGAPIVPVNPDNPAPTVARRYVYDDNLRLCKVIEPETGATVLGYDAAGNIAWSATGLDLPSLTACDRESPQIAARRISRNYDSSNRLQAVVYPDGLGDQQLEYTPTGQLKTERVFNQDRVPVVTTRTYNSLGSVASQSRVVGSASARSLGFGYDPLGQHIRTDYPDGYSVRQSLNALGQPVRLQDGTGAVLASNIAYSPSGEATALTYGNGIVRGVTENARQLTSRIVDGGAVDLNYSYDAAGNITQIRDGVRGDSGTINLGYDRLDRLIQASAPAYGGNGQYTFGYDTLDNIVSMRLPGKRERTFHYDARNRLELLRDPGGSGVSGFSYDAAGNLAIRNGQTFTYDMGGQLRAAGNVQKYFYDGAGLRASASGSSGSSGGTPHIPGLEEPITVPLDGRAIQLPVERGAPELFVDGSDIPDRTWQYLVGGELIESTQGGETSDYIYLGKRLLAIRTSSSAGATLTYLHHDALNTLAATSGANGAVLTRHFWSPYGEADATPPANTPGYSGHLKDADTGLIYMGQRFYDPQLGRFISPDPDAVNLENAYNFNRYRYANDNPLRFRDPDGRQAVPMPMPLPVPLPPSPSPPVLLGERPVDTAPQTVNLATVTVQASQSRPQEKTFVTYTMTRVEDVRTITYVGRASGYGSPEEVMMQRYARHWGRRLEGYRNPKLDKSGQGESGKLAIRGREQQMIDYKGGIGSEKVGNLIRGVAKSNPNGLLYHESSNFMFGEKNSFTGYQWANFGER</sequence>
<feature type="domain" description="Teneurin-like YD-shell" evidence="3">
    <location>
        <begin position="620"/>
        <end position="913"/>
    </location>
</feature>
<name>A0ABT2XCE7_9GAMM</name>
<dbReference type="Gene3D" id="2.180.10.10">
    <property type="entry name" value="RHS repeat-associated core"/>
    <property type="match status" value="1"/>
</dbReference>
<feature type="domain" description="Teneurin-like YD-shell" evidence="3">
    <location>
        <begin position="984"/>
        <end position="1106"/>
    </location>
</feature>
<evidence type="ECO:0000256" key="2">
    <source>
        <dbReference type="SAM" id="SignalP"/>
    </source>
</evidence>
<comment type="caution">
    <text evidence="4">The sequence shown here is derived from an EMBL/GenBank/DDBJ whole genome shotgun (WGS) entry which is preliminary data.</text>
</comment>
<feature type="signal peptide" evidence="2">
    <location>
        <begin position="1"/>
        <end position="19"/>
    </location>
</feature>
<dbReference type="PANTHER" id="PTHR32305">
    <property type="match status" value="1"/>
</dbReference>
<evidence type="ECO:0000256" key="1">
    <source>
        <dbReference type="ARBA" id="ARBA00022737"/>
    </source>
</evidence>
<evidence type="ECO:0000313" key="4">
    <source>
        <dbReference type="EMBL" id="MCV0323614.1"/>
    </source>
</evidence>
<gene>
    <name evidence="4" type="ORF">KYJ44_04730</name>
</gene>
<dbReference type="EMBL" id="JAHWBK010000003">
    <property type="protein sequence ID" value="MCV0323614.1"/>
    <property type="molecule type" value="Genomic_DNA"/>
</dbReference>
<keyword evidence="5" id="KW-1185">Reference proteome</keyword>
<dbReference type="InterPro" id="IPR056823">
    <property type="entry name" value="TEN-like_YD-shell"/>
</dbReference>
<proteinExistence type="predicted"/>
<organism evidence="4 5">
    <name type="scientific">Stenotrophomonas riyadhensis</name>
    <dbReference type="NCBI Taxonomy" id="2859893"/>
    <lineage>
        <taxon>Bacteria</taxon>
        <taxon>Pseudomonadati</taxon>
        <taxon>Pseudomonadota</taxon>
        <taxon>Gammaproteobacteria</taxon>
        <taxon>Lysobacterales</taxon>
        <taxon>Lysobacteraceae</taxon>
        <taxon>Stenotrophomonas</taxon>
    </lineage>
</organism>
<feature type="chain" id="PRO_5045213393" evidence="2">
    <location>
        <begin position="20"/>
        <end position="1293"/>
    </location>
</feature>
<accession>A0ABT2XCE7</accession>
<dbReference type="Gene3D" id="2.60.40.10">
    <property type="entry name" value="Immunoglobulins"/>
    <property type="match status" value="2"/>
</dbReference>